<dbReference type="CDD" id="cd00408">
    <property type="entry name" value="DHDPS-like"/>
    <property type="match status" value="1"/>
</dbReference>
<dbReference type="OrthoDB" id="9778880at2"/>
<dbReference type="Gene3D" id="3.20.20.70">
    <property type="entry name" value="Aldolase class I"/>
    <property type="match status" value="1"/>
</dbReference>
<dbReference type="PIRSF" id="PIRSF001365">
    <property type="entry name" value="DHDPS"/>
    <property type="match status" value="1"/>
</dbReference>
<evidence type="ECO:0000313" key="7">
    <source>
        <dbReference type="Proteomes" id="UP000269692"/>
    </source>
</evidence>
<keyword evidence="1 3" id="KW-0456">Lyase</keyword>
<dbReference type="PROSITE" id="PS00666">
    <property type="entry name" value="DHDPS_2"/>
    <property type="match status" value="1"/>
</dbReference>
<name>A0A3L7A4Y4_9HYPH</name>
<keyword evidence="2" id="KW-0704">Schiff base</keyword>
<keyword evidence="7" id="KW-1185">Reference proteome</keyword>
<dbReference type="Proteomes" id="UP000269692">
    <property type="component" value="Unassembled WGS sequence"/>
</dbReference>
<dbReference type="GO" id="GO:0008840">
    <property type="term" value="F:4-hydroxy-tetrahydrodipicolinate synthase activity"/>
    <property type="evidence" value="ECO:0007669"/>
    <property type="project" value="TreeGrafter"/>
</dbReference>
<dbReference type="SUPFAM" id="SSF51569">
    <property type="entry name" value="Aldolase"/>
    <property type="match status" value="1"/>
</dbReference>
<sequence>MTRMNIEGVVLFSVTPIAADGSIDYTRWKKHLDEALAAGIHSVTLFGSTGANGYFTEAEKMKALEEVATHLGGKVPVMTGIGAMTTAESVRLAKHAAGAGADAVLVVPLNYWKPTEREIITHYEAVGAASDLPMWLYNNPPLAGIDLTPALVKKLSSIPTLVGMKDSSGDLSRAFMVPKITGGKVKVGIGQDTLILEPALAIAPAWFTGLANICPAECVAFWNAAKAGDVAAAYAAAAKLFPLSEIGGRYGIIRVAHEGLALMGKSAGYPRPPLLPLEPAAAAEVKAAMDDLFA</sequence>
<feature type="active site" description="Schiff-base intermediate with substrate" evidence="4">
    <location>
        <position position="165"/>
    </location>
</feature>
<comment type="similarity">
    <text evidence="3">Belongs to the DapA family.</text>
</comment>
<gene>
    <name evidence="6" type="ORF">D9R14_17390</name>
</gene>
<dbReference type="PRINTS" id="PR00146">
    <property type="entry name" value="DHPICSNTHASE"/>
</dbReference>
<evidence type="ECO:0000313" key="6">
    <source>
        <dbReference type="EMBL" id="RLP75154.1"/>
    </source>
</evidence>
<reference evidence="6 7" key="1">
    <citation type="submission" date="2018-10" db="EMBL/GenBank/DDBJ databases">
        <title>Xanthobacter tagetidis genome sequencing and assembly.</title>
        <authorList>
            <person name="Maclea K.S."/>
            <person name="Goen A.E."/>
            <person name="Fatima S.A."/>
        </authorList>
    </citation>
    <scope>NUCLEOTIDE SEQUENCE [LARGE SCALE GENOMIC DNA]</scope>
    <source>
        <strain evidence="6 7">ATCC 700314</strain>
    </source>
</reference>
<evidence type="ECO:0000256" key="1">
    <source>
        <dbReference type="ARBA" id="ARBA00023239"/>
    </source>
</evidence>
<dbReference type="SMART" id="SM01130">
    <property type="entry name" value="DHDPS"/>
    <property type="match status" value="1"/>
</dbReference>
<dbReference type="RefSeq" id="WP_121624620.1">
    <property type="nucleotide sequence ID" value="NZ_JACIIW010000011.1"/>
</dbReference>
<protein>
    <submittedName>
        <fullName evidence="6">Dihydrodipicolinate synthase family protein</fullName>
    </submittedName>
</protein>
<evidence type="ECO:0000256" key="2">
    <source>
        <dbReference type="ARBA" id="ARBA00023270"/>
    </source>
</evidence>
<feature type="binding site" evidence="5">
    <location>
        <position position="49"/>
    </location>
    <ligand>
        <name>pyruvate</name>
        <dbReference type="ChEBI" id="CHEBI:15361"/>
    </ligand>
</feature>
<dbReference type="InterPro" id="IPR020625">
    <property type="entry name" value="Schiff_base-form_aldolases_AS"/>
</dbReference>
<evidence type="ECO:0000256" key="5">
    <source>
        <dbReference type="PIRSR" id="PIRSR001365-2"/>
    </source>
</evidence>
<evidence type="ECO:0000256" key="4">
    <source>
        <dbReference type="PIRSR" id="PIRSR001365-1"/>
    </source>
</evidence>
<proteinExistence type="inferred from homology"/>
<dbReference type="PANTHER" id="PTHR12128:SF72">
    <property type="entry name" value="DIHYDRODIPICOLINATE SYNTHASE"/>
    <property type="match status" value="1"/>
</dbReference>
<comment type="caution">
    <text evidence="6">The sequence shown here is derived from an EMBL/GenBank/DDBJ whole genome shotgun (WGS) entry which is preliminary data.</text>
</comment>
<dbReference type="InterPro" id="IPR002220">
    <property type="entry name" value="DapA-like"/>
</dbReference>
<organism evidence="6 7">
    <name type="scientific">Xanthobacter tagetidis</name>
    <dbReference type="NCBI Taxonomy" id="60216"/>
    <lineage>
        <taxon>Bacteria</taxon>
        <taxon>Pseudomonadati</taxon>
        <taxon>Pseudomonadota</taxon>
        <taxon>Alphaproteobacteria</taxon>
        <taxon>Hyphomicrobiales</taxon>
        <taxon>Xanthobacteraceae</taxon>
        <taxon>Xanthobacter</taxon>
    </lineage>
</organism>
<evidence type="ECO:0000256" key="3">
    <source>
        <dbReference type="PIRNR" id="PIRNR001365"/>
    </source>
</evidence>
<dbReference type="InterPro" id="IPR013785">
    <property type="entry name" value="Aldolase_TIM"/>
</dbReference>
<dbReference type="AlphaFoldDB" id="A0A3L7A4Y4"/>
<dbReference type="PANTHER" id="PTHR12128">
    <property type="entry name" value="DIHYDRODIPICOLINATE SYNTHASE"/>
    <property type="match status" value="1"/>
</dbReference>
<accession>A0A3L7A4Y4</accession>
<dbReference type="EMBL" id="RCTF01000016">
    <property type="protein sequence ID" value="RLP75154.1"/>
    <property type="molecule type" value="Genomic_DNA"/>
</dbReference>
<feature type="active site" description="Proton donor/acceptor" evidence="4">
    <location>
        <position position="137"/>
    </location>
</feature>
<dbReference type="Pfam" id="PF00701">
    <property type="entry name" value="DHDPS"/>
    <property type="match status" value="1"/>
</dbReference>